<organism evidence="3 4">
    <name type="scientific">Streptomyces polyasparticus</name>
    <dbReference type="NCBI Taxonomy" id="2767826"/>
    <lineage>
        <taxon>Bacteria</taxon>
        <taxon>Bacillati</taxon>
        <taxon>Actinomycetota</taxon>
        <taxon>Actinomycetes</taxon>
        <taxon>Kitasatosporales</taxon>
        <taxon>Streptomycetaceae</taxon>
        <taxon>Streptomyces</taxon>
    </lineage>
</organism>
<dbReference type="PRINTS" id="PR00385">
    <property type="entry name" value="P450"/>
</dbReference>
<dbReference type="PRINTS" id="PR00359">
    <property type="entry name" value="BP450"/>
</dbReference>
<dbReference type="InterPro" id="IPR036396">
    <property type="entry name" value="Cyt_P450_sf"/>
</dbReference>
<proteinExistence type="inferred from homology"/>
<dbReference type="Pfam" id="PF00067">
    <property type="entry name" value="p450"/>
    <property type="match status" value="1"/>
</dbReference>
<dbReference type="Gene3D" id="1.10.630.10">
    <property type="entry name" value="Cytochrome P450"/>
    <property type="match status" value="1"/>
</dbReference>
<comment type="similarity">
    <text evidence="1 2">Belongs to the cytochrome P450 family.</text>
</comment>
<keyword evidence="2" id="KW-0479">Metal-binding</keyword>
<keyword evidence="2" id="KW-0503">Monooxygenase</keyword>
<keyword evidence="4" id="KW-1185">Reference proteome</keyword>
<dbReference type="InterPro" id="IPR002397">
    <property type="entry name" value="Cyt_P450_B"/>
</dbReference>
<dbReference type="PANTHER" id="PTHR46696">
    <property type="entry name" value="P450, PUTATIVE (EUROFUNG)-RELATED"/>
    <property type="match status" value="1"/>
</dbReference>
<gene>
    <name evidence="3" type="ORF">H9Y04_26315</name>
</gene>
<dbReference type="Proteomes" id="UP000642284">
    <property type="component" value="Unassembled WGS sequence"/>
</dbReference>
<dbReference type="PROSITE" id="PS00086">
    <property type="entry name" value="CYTOCHROME_P450"/>
    <property type="match status" value="1"/>
</dbReference>
<evidence type="ECO:0000313" key="4">
    <source>
        <dbReference type="Proteomes" id="UP000642284"/>
    </source>
</evidence>
<protein>
    <submittedName>
        <fullName evidence="3">Cytochrome P450</fullName>
    </submittedName>
</protein>
<evidence type="ECO:0000256" key="1">
    <source>
        <dbReference type="ARBA" id="ARBA00010617"/>
    </source>
</evidence>
<dbReference type="PANTHER" id="PTHR46696:SF3">
    <property type="entry name" value="PULCHERRIMINIC ACID SYNTHASE"/>
    <property type="match status" value="1"/>
</dbReference>
<dbReference type="SUPFAM" id="SSF48264">
    <property type="entry name" value="Cytochrome P450"/>
    <property type="match status" value="1"/>
</dbReference>
<dbReference type="InterPro" id="IPR017972">
    <property type="entry name" value="Cyt_P450_CS"/>
</dbReference>
<comment type="caution">
    <text evidence="3">The sequence shown here is derived from an EMBL/GenBank/DDBJ whole genome shotgun (WGS) entry which is preliminary data.</text>
</comment>
<keyword evidence="2" id="KW-0560">Oxidoreductase</keyword>
<accession>A0ABR7SKQ7</accession>
<evidence type="ECO:0000313" key="3">
    <source>
        <dbReference type="EMBL" id="MBC9716061.1"/>
    </source>
</evidence>
<name>A0ABR7SKQ7_9ACTN</name>
<keyword evidence="2" id="KW-0349">Heme</keyword>
<keyword evidence="2" id="KW-0408">Iron</keyword>
<dbReference type="InterPro" id="IPR001128">
    <property type="entry name" value="Cyt_P450"/>
</dbReference>
<dbReference type="RefSeq" id="WP_187816530.1">
    <property type="nucleotide sequence ID" value="NZ_JACTVJ010000013.1"/>
</dbReference>
<sequence length="395" mass="43108">MTLMESGWETAADDFGSAEFRLDPYPRYAAMRAAGPLIRSERHRTWFVTTHRAVGEVLRHRGATVDSPFRATRVLFGRTVTDVEGAEHVKLRSLTNHSFSASVIPGYLDELVPKAVHEVIDALAGAGRADFVPAFANAVPIRVMSQIIGLRPENVRAFQTCSDAVIAFVDSAEPAHRRAAQEAWARMRVLLAERIGELRGEPDESVIGQLLRAAADGKDVDDAEIIRQVGLLIPAAIDTSNRLLANTLHVLCGRPELLEAAYADPSLIDGVVAETLRHEPPIHSTVRIWNGGELLGVDVPRGSLLTVLIGSANRDPEVFDAPDEFDPYRKDVGHLAFGAGRHQCMGRRMALAEVTTALRILLDRCRGLRFAGPAPRPIEGLSFRSPAELDLAYAS</sequence>
<evidence type="ECO:0000256" key="2">
    <source>
        <dbReference type="RuleBase" id="RU000461"/>
    </source>
</evidence>
<reference evidence="3 4" key="1">
    <citation type="submission" date="2020-08" db="EMBL/GenBank/DDBJ databases">
        <title>Genemic of Streptomyces polyaspartic.</title>
        <authorList>
            <person name="Liu W."/>
        </authorList>
    </citation>
    <scope>NUCLEOTIDE SEQUENCE [LARGE SCALE GENOMIC DNA]</scope>
    <source>
        <strain evidence="3 4">TRM66268-LWL</strain>
    </source>
</reference>
<dbReference type="EMBL" id="JACTVJ010000013">
    <property type="protein sequence ID" value="MBC9716061.1"/>
    <property type="molecule type" value="Genomic_DNA"/>
</dbReference>